<evidence type="ECO:0000313" key="5">
    <source>
        <dbReference type="Proteomes" id="UP001430356"/>
    </source>
</evidence>
<feature type="region of interest" description="Disordered" evidence="1">
    <location>
        <begin position="603"/>
        <end position="655"/>
    </location>
</feature>
<feature type="region of interest" description="Disordered" evidence="1">
    <location>
        <begin position="560"/>
        <end position="587"/>
    </location>
</feature>
<dbReference type="PANTHER" id="PTHR14927:SF0">
    <property type="entry name" value="NUCLEOLAR PROTEIN 10"/>
    <property type="match status" value="1"/>
</dbReference>
<protein>
    <recommendedName>
        <fullName evidence="6">NUC153 domain-containing protein</fullName>
    </recommendedName>
</protein>
<feature type="domain" description="Nucleolar protein 10-like N-terminal" evidence="3">
    <location>
        <begin position="1"/>
        <end position="390"/>
    </location>
</feature>
<organism evidence="4 5">
    <name type="scientific">Novymonas esmeraldas</name>
    <dbReference type="NCBI Taxonomy" id="1808958"/>
    <lineage>
        <taxon>Eukaryota</taxon>
        <taxon>Discoba</taxon>
        <taxon>Euglenozoa</taxon>
        <taxon>Kinetoplastea</taxon>
        <taxon>Metakinetoplastina</taxon>
        <taxon>Trypanosomatida</taxon>
        <taxon>Trypanosomatidae</taxon>
        <taxon>Novymonas</taxon>
    </lineage>
</organism>
<feature type="domain" description="Nucleolar protein 10-like second" evidence="2">
    <location>
        <begin position="391"/>
        <end position="440"/>
    </location>
</feature>
<dbReference type="Proteomes" id="UP001430356">
    <property type="component" value="Unassembled WGS sequence"/>
</dbReference>
<sequence length="706" mass="76615">MQVSLHNTVKTYNLTAGKSLPEWLSERRRNRRASAGQENRIELLHDLEFPHCARCIFRCANGTQLFAAGDYPYRLKCFDVNDLSMKFSFNADMNILSGVCLSPDYRKFALRGEGRQITIHHTSAIVDRVRVPHLQRSLAYNPFQAELLSSGVSPDIYRISLETGAFVESYRTGSETGVNHVEVVGRHGPASGVVLTAGCDGAVEAWDSRVGTAVARVQVAGGSTYSGIDTACEVRHVATEESGGLLFTCGLESGEVLLYDVRLQKPLLVKDHMNGLPIVKSYFFHGRSTTTGEASFVLSADTRSLKVWNKQDGSNFTTIDAPADITDFSLLRSQHNMVAPYECGDSGVVAICCDVPRVQVHFIPQLAAAPQWASFLDVMTEELEEKEATTVYDDFTFIPKAEMDSLGIAAEDLAGGKVRPVMHGAFIENGLYRELHAVVDPTAFNDYVAAKAKERQTKRWSDRISRFHRAKHDDGDGDGDVEARGAAGTQGTSALATAKADPRFSRAFDPATGRATSSFALDRSNPEYAKLLQTVDERRAKASARRERYEADMFSVVPDVGEADDGAVERGGGGGGAPRQPGRSGTTVAAVADIDEDARHHLRGVQSSGPVKRRTPPQQPAVSTANAKTSGRGSAKKLASTGAAPAIRHSSSDAVGKRVSMFEVTGKNTDIFLRSDKHVHASRKHARAEKLTLGERLKRAASSSTR</sequence>
<dbReference type="GO" id="GO:0000462">
    <property type="term" value="P:maturation of SSU-rRNA from tricistronic rRNA transcript (SSU-rRNA, 5.8S rRNA, LSU-rRNA)"/>
    <property type="evidence" value="ECO:0007669"/>
    <property type="project" value="TreeGrafter"/>
</dbReference>
<dbReference type="InterPro" id="IPR040382">
    <property type="entry name" value="NOL10/Enp2"/>
</dbReference>
<feature type="region of interest" description="Disordered" evidence="1">
    <location>
        <begin position="468"/>
        <end position="498"/>
    </location>
</feature>
<reference evidence="4 5" key="1">
    <citation type="journal article" date="2021" name="MBio">
        <title>A New Model Trypanosomatid, Novymonas esmeraldas: Genomic Perception of Its 'Candidatus Pandoraea novymonadis' Endosymbiont.</title>
        <authorList>
            <person name="Zakharova A."/>
            <person name="Saura A."/>
            <person name="Butenko A."/>
            <person name="Podesvova L."/>
            <person name="Warmusova S."/>
            <person name="Kostygov A.Y."/>
            <person name="Nenarokova A."/>
            <person name="Lukes J."/>
            <person name="Opperdoes F.R."/>
            <person name="Yurchenko V."/>
        </authorList>
    </citation>
    <scope>NUCLEOTIDE SEQUENCE [LARGE SCALE GENOMIC DNA]</scope>
    <source>
        <strain evidence="4 5">E262AT.01</strain>
    </source>
</reference>
<dbReference type="InterPro" id="IPR056551">
    <property type="entry name" value="Beta-prop_NOL10_N"/>
</dbReference>
<dbReference type="EMBL" id="JAECZO010000036">
    <property type="protein sequence ID" value="KAK7194391.1"/>
    <property type="molecule type" value="Genomic_DNA"/>
</dbReference>
<dbReference type="AlphaFoldDB" id="A0AAW0EL49"/>
<evidence type="ECO:0000259" key="2">
    <source>
        <dbReference type="Pfam" id="PF23097"/>
    </source>
</evidence>
<dbReference type="GO" id="GO:0030686">
    <property type="term" value="C:90S preribosome"/>
    <property type="evidence" value="ECO:0007669"/>
    <property type="project" value="TreeGrafter"/>
</dbReference>
<proteinExistence type="predicted"/>
<accession>A0AAW0EL49</accession>
<evidence type="ECO:0008006" key="6">
    <source>
        <dbReference type="Google" id="ProtNLM"/>
    </source>
</evidence>
<keyword evidence="5" id="KW-1185">Reference proteome</keyword>
<gene>
    <name evidence="4" type="ORF">NESM_000355300</name>
</gene>
<dbReference type="Pfam" id="PF23098">
    <property type="entry name" value="Beta-prop_NOL10_N"/>
    <property type="match status" value="1"/>
</dbReference>
<feature type="compositionally biased region" description="Basic and acidic residues" evidence="1">
    <location>
        <begin position="688"/>
        <end position="698"/>
    </location>
</feature>
<dbReference type="InterPro" id="IPR056550">
    <property type="entry name" value="NOL10_2nd"/>
</dbReference>
<evidence type="ECO:0000256" key="1">
    <source>
        <dbReference type="SAM" id="MobiDB-lite"/>
    </source>
</evidence>
<evidence type="ECO:0000313" key="4">
    <source>
        <dbReference type="EMBL" id="KAK7194391.1"/>
    </source>
</evidence>
<name>A0AAW0EL49_9TRYP</name>
<feature type="region of interest" description="Disordered" evidence="1">
    <location>
        <begin position="676"/>
        <end position="706"/>
    </location>
</feature>
<dbReference type="InterPro" id="IPR011044">
    <property type="entry name" value="Quino_amine_DH_bsu"/>
</dbReference>
<dbReference type="SUPFAM" id="SSF50969">
    <property type="entry name" value="YVTN repeat-like/Quinoprotein amine dehydrogenase"/>
    <property type="match status" value="1"/>
</dbReference>
<dbReference type="Gene3D" id="2.130.10.10">
    <property type="entry name" value="YVTN repeat-like/Quinoprotein amine dehydrogenase"/>
    <property type="match status" value="1"/>
</dbReference>
<dbReference type="GO" id="GO:0032040">
    <property type="term" value="C:small-subunit processome"/>
    <property type="evidence" value="ECO:0007669"/>
    <property type="project" value="TreeGrafter"/>
</dbReference>
<feature type="compositionally biased region" description="Polar residues" evidence="1">
    <location>
        <begin position="620"/>
        <end position="632"/>
    </location>
</feature>
<dbReference type="PANTHER" id="PTHR14927">
    <property type="entry name" value="NUCLEOLAR PROTEIN 10"/>
    <property type="match status" value="1"/>
</dbReference>
<dbReference type="Pfam" id="PF23097">
    <property type="entry name" value="NOL10_2nd"/>
    <property type="match status" value="1"/>
</dbReference>
<evidence type="ECO:0000259" key="3">
    <source>
        <dbReference type="Pfam" id="PF23098"/>
    </source>
</evidence>
<comment type="caution">
    <text evidence="4">The sequence shown here is derived from an EMBL/GenBank/DDBJ whole genome shotgun (WGS) entry which is preliminary data.</text>
</comment>
<dbReference type="InterPro" id="IPR015943">
    <property type="entry name" value="WD40/YVTN_repeat-like_dom_sf"/>
</dbReference>